<reference evidence="4" key="2">
    <citation type="submission" date="2020-04" db="EMBL/GenBank/DDBJ databases">
        <authorList>
            <consortium name="NCBI Genome Project"/>
        </authorList>
    </citation>
    <scope>NUCLEOTIDE SEQUENCE</scope>
    <source>
        <strain evidence="4">CBS 304.34</strain>
    </source>
</reference>
<organism evidence="2">
    <name type="scientific">Mytilinidion resinicola</name>
    <dbReference type="NCBI Taxonomy" id="574789"/>
    <lineage>
        <taxon>Eukaryota</taxon>
        <taxon>Fungi</taxon>
        <taxon>Dikarya</taxon>
        <taxon>Ascomycota</taxon>
        <taxon>Pezizomycotina</taxon>
        <taxon>Dothideomycetes</taxon>
        <taxon>Pleosporomycetidae</taxon>
        <taxon>Mytilinidiales</taxon>
        <taxon>Mytilinidiaceae</taxon>
        <taxon>Mytilinidion</taxon>
    </lineage>
</organism>
<name>A0A6A6YXZ1_9PEZI</name>
<protein>
    <submittedName>
        <fullName evidence="2 4">Uncharacterized protein</fullName>
    </submittedName>
</protein>
<evidence type="ECO:0000256" key="1">
    <source>
        <dbReference type="SAM" id="MobiDB-lite"/>
    </source>
</evidence>
<feature type="region of interest" description="Disordered" evidence="1">
    <location>
        <begin position="212"/>
        <end position="231"/>
    </location>
</feature>
<proteinExistence type="predicted"/>
<sequence length="253" mass="28844">MLQPVGDDVDVYYRLAESLKLLPELRLDTLTILGPAEGDIAYDTLDGLIKHGNGWKELHFITPNSKMLGFAKLDMFMMDPYWRKPQPSTWKAALLERDSMVGSTKATVTIYHSTQASVSGSVIDPRTRQLFEQSVPRKKDSSKFGVAADTAPLAEKKELLVIARRGQGADIAERSRPPFGTNDIREWAYGMTWAEIRRQCIDYLDDKDDFYLSDEDDESDEDNEGSSGRWKLKENARIDSYNHVDDIEWDRTE</sequence>
<accession>A0A6A6YXZ1</accession>
<evidence type="ECO:0000313" key="2">
    <source>
        <dbReference type="EMBL" id="KAF2813418.1"/>
    </source>
</evidence>
<dbReference type="OrthoDB" id="72726at2759"/>
<feature type="compositionally biased region" description="Acidic residues" evidence="1">
    <location>
        <begin position="212"/>
        <end position="224"/>
    </location>
</feature>
<dbReference type="RefSeq" id="XP_033580382.1">
    <property type="nucleotide sequence ID" value="XM_033719432.1"/>
</dbReference>
<evidence type="ECO:0000313" key="3">
    <source>
        <dbReference type="Proteomes" id="UP000504636"/>
    </source>
</evidence>
<dbReference type="EMBL" id="MU003696">
    <property type="protein sequence ID" value="KAF2813418.1"/>
    <property type="molecule type" value="Genomic_DNA"/>
</dbReference>
<gene>
    <name evidence="2 4" type="ORF">BDZ99DRAFT_460660</name>
</gene>
<dbReference type="Proteomes" id="UP000504636">
    <property type="component" value="Unplaced"/>
</dbReference>
<reference evidence="2 4" key="1">
    <citation type="journal article" date="2020" name="Stud. Mycol.">
        <title>101 Dothideomycetes genomes: a test case for predicting lifestyles and emergence of pathogens.</title>
        <authorList>
            <person name="Haridas S."/>
            <person name="Albert R."/>
            <person name="Binder M."/>
            <person name="Bloem J."/>
            <person name="Labutti K."/>
            <person name="Salamov A."/>
            <person name="Andreopoulos B."/>
            <person name="Baker S."/>
            <person name="Barry K."/>
            <person name="Bills G."/>
            <person name="Bluhm B."/>
            <person name="Cannon C."/>
            <person name="Castanera R."/>
            <person name="Culley D."/>
            <person name="Daum C."/>
            <person name="Ezra D."/>
            <person name="Gonzalez J."/>
            <person name="Henrissat B."/>
            <person name="Kuo A."/>
            <person name="Liang C."/>
            <person name="Lipzen A."/>
            <person name="Lutzoni F."/>
            <person name="Magnuson J."/>
            <person name="Mondo S."/>
            <person name="Nolan M."/>
            <person name="Ohm R."/>
            <person name="Pangilinan J."/>
            <person name="Park H.-J."/>
            <person name="Ramirez L."/>
            <person name="Alfaro M."/>
            <person name="Sun H."/>
            <person name="Tritt A."/>
            <person name="Yoshinaga Y."/>
            <person name="Zwiers L.-H."/>
            <person name="Turgeon B."/>
            <person name="Goodwin S."/>
            <person name="Spatafora J."/>
            <person name="Crous P."/>
            <person name="Grigoriev I."/>
        </authorList>
    </citation>
    <scope>NUCLEOTIDE SEQUENCE</scope>
    <source>
        <strain evidence="2 4">CBS 304.34</strain>
    </source>
</reference>
<keyword evidence="3" id="KW-1185">Reference proteome</keyword>
<dbReference type="GeneID" id="54460325"/>
<evidence type="ECO:0000313" key="4">
    <source>
        <dbReference type="RefSeq" id="XP_033580382.1"/>
    </source>
</evidence>
<reference evidence="4" key="3">
    <citation type="submission" date="2025-04" db="UniProtKB">
        <authorList>
            <consortium name="RefSeq"/>
        </authorList>
    </citation>
    <scope>IDENTIFICATION</scope>
    <source>
        <strain evidence="4">CBS 304.34</strain>
    </source>
</reference>
<dbReference type="AlphaFoldDB" id="A0A6A6YXZ1"/>